<dbReference type="PROSITE" id="PS50041">
    <property type="entry name" value="C_TYPE_LECTIN_2"/>
    <property type="match status" value="1"/>
</dbReference>
<organism evidence="2 3">
    <name type="scientific">Cyprinus carpio carpio</name>
    <dbReference type="NCBI Taxonomy" id="630221"/>
    <lineage>
        <taxon>Eukaryota</taxon>
        <taxon>Metazoa</taxon>
        <taxon>Chordata</taxon>
        <taxon>Craniata</taxon>
        <taxon>Vertebrata</taxon>
        <taxon>Euteleostomi</taxon>
        <taxon>Actinopterygii</taxon>
        <taxon>Neopterygii</taxon>
        <taxon>Teleostei</taxon>
        <taxon>Ostariophysi</taxon>
        <taxon>Cypriniformes</taxon>
        <taxon>Cyprinidae</taxon>
        <taxon>Cyprininae</taxon>
        <taxon>Cyprinus</taxon>
    </lineage>
</organism>
<accession>A0A8C1APW5</accession>
<sequence length="168" mass="20209">MQILLLLLLLFFFLHFKVNVIYVRVLLIIYCSSAEKNLIYFPFLYFKLKGTCTQSSCTRQYHFRYCRQNYIDLATIENMEEMDRLIKRVRRTYYGKAWIGLYDDINSWRWSLDNVMFDGGFKGWFVQQQVNSGGQSLCVYMSYYRGTWSEASCYYTLPFVCYDGENCY</sequence>
<dbReference type="InterPro" id="IPR001304">
    <property type="entry name" value="C-type_lectin-like"/>
</dbReference>
<dbReference type="OMA" id="WENQTEN"/>
<feature type="domain" description="C-type lectin" evidence="1">
    <location>
        <begin position="65"/>
        <end position="162"/>
    </location>
</feature>
<reference evidence="2" key="2">
    <citation type="submission" date="2025-09" db="UniProtKB">
        <authorList>
            <consortium name="Ensembl"/>
        </authorList>
    </citation>
    <scope>IDENTIFICATION</scope>
</reference>
<evidence type="ECO:0000313" key="2">
    <source>
        <dbReference type="Ensembl" id="ENSCCRP00000021656.2"/>
    </source>
</evidence>
<keyword evidence="3" id="KW-1185">Reference proteome</keyword>
<dbReference type="InterPro" id="IPR016186">
    <property type="entry name" value="C-type_lectin-like/link_sf"/>
</dbReference>
<dbReference type="Proteomes" id="UP001108240">
    <property type="component" value="Unplaced"/>
</dbReference>
<protein>
    <recommendedName>
        <fullName evidence="1">C-type lectin domain-containing protein</fullName>
    </recommendedName>
</protein>
<dbReference type="SUPFAM" id="SSF56436">
    <property type="entry name" value="C-type lectin-like"/>
    <property type="match status" value="1"/>
</dbReference>
<evidence type="ECO:0000313" key="3">
    <source>
        <dbReference type="Proteomes" id="UP001108240"/>
    </source>
</evidence>
<dbReference type="GeneTree" id="ENSGT00940000163911"/>
<dbReference type="SMART" id="SM00034">
    <property type="entry name" value="CLECT"/>
    <property type="match status" value="1"/>
</dbReference>
<reference evidence="2" key="1">
    <citation type="submission" date="2025-08" db="UniProtKB">
        <authorList>
            <consortium name="Ensembl"/>
        </authorList>
    </citation>
    <scope>IDENTIFICATION</scope>
</reference>
<evidence type="ECO:0000259" key="1">
    <source>
        <dbReference type="PROSITE" id="PS50041"/>
    </source>
</evidence>
<dbReference type="AlphaFoldDB" id="A0A8C1APW5"/>
<proteinExistence type="predicted"/>
<dbReference type="Gene3D" id="3.10.100.10">
    <property type="entry name" value="Mannose-Binding Protein A, subunit A"/>
    <property type="match status" value="1"/>
</dbReference>
<dbReference type="InterPro" id="IPR016187">
    <property type="entry name" value="CTDL_fold"/>
</dbReference>
<dbReference type="Ensembl" id="ENSCCRT00000023507.2">
    <property type="protein sequence ID" value="ENSCCRP00000021656.2"/>
    <property type="gene ID" value="ENSCCRG00000011856.2"/>
</dbReference>
<dbReference type="PANTHER" id="PTHR45784:SF3">
    <property type="entry name" value="C-TYPE LECTIN DOMAIN FAMILY 4 MEMBER K-LIKE-RELATED"/>
    <property type="match status" value="1"/>
</dbReference>
<dbReference type="Pfam" id="PF00059">
    <property type="entry name" value="Lectin_C"/>
    <property type="match status" value="1"/>
</dbReference>
<dbReference type="PANTHER" id="PTHR45784">
    <property type="entry name" value="C-TYPE LECTIN DOMAIN FAMILY 20 MEMBER A-RELATED"/>
    <property type="match status" value="1"/>
</dbReference>
<name>A0A8C1APW5_CYPCA</name>